<dbReference type="AlphaFoldDB" id="A0A9K3HC73"/>
<organism evidence="1 2">
    <name type="scientific">Helianthus annuus</name>
    <name type="common">Common sunflower</name>
    <dbReference type="NCBI Taxonomy" id="4232"/>
    <lineage>
        <taxon>Eukaryota</taxon>
        <taxon>Viridiplantae</taxon>
        <taxon>Streptophyta</taxon>
        <taxon>Embryophyta</taxon>
        <taxon>Tracheophyta</taxon>
        <taxon>Spermatophyta</taxon>
        <taxon>Magnoliopsida</taxon>
        <taxon>eudicotyledons</taxon>
        <taxon>Gunneridae</taxon>
        <taxon>Pentapetalae</taxon>
        <taxon>asterids</taxon>
        <taxon>campanulids</taxon>
        <taxon>Asterales</taxon>
        <taxon>Asteraceae</taxon>
        <taxon>Asteroideae</taxon>
        <taxon>Heliantheae alliance</taxon>
        <taxon>Heliantheae</taxon>
        <taxon>Helianthus</taxon>
    </lineage>
</organism>
<evidence type="ECO:0000313" key="1">
    <source>
        <dbReference type="EMBL" id="KAF5773109.1"/>
    </source>
</evidence>
<dbReference type="Gramene" id="mRNA:HanXRQr2_Chr13g0585001">
    <property type="protein sequence ID" value="CDS:HanXRQr2_Chr13g0585001.1"/>
    <property type="gene ID" value="HanXRQr2_Chr13g0585001"/>
</dbReference>
<comment type="caution">
    <text evidence="1">The sequence shown here is derived from an EMBL/GenBank/DDBJ whole genome shotgun (WGS) entry which is preliminary data.</text>
</comment>
<reference evidence="1" key="2">
    <citation type="submission" date="2020-06" db="EMBL/GenBank/DDBJ databases">
        <title>Helianthus annuus Genome sequencing and assembly Release 2.</title>
        <authorList>
            <person name="Gouzy J."/>
            <person name="Langlade N."/>
            <person name="Munos S."/>
        </authorList>
    </citation>
    <scope>NUCLEOTIDE SEQUENCE</scope>
    <source>
        <tissue evidence="1">Leaves</tissue>
    </source>
</reference>
<sequence length="60" mass="6741">MSETREMVTATYRQRAVSRTAAKSDDGRGGVHQVRFYSDSGQPRFDYGSVLLRCFGSYAD</sequence>
<accession>A0A9K3HC73</accession>
<evidence type="ECO:0000313" key="2">
    <source>
        <dbReference type="Proteomes" id="UP000215914"/>
    </source>
</evidence>
<gene>
    <name evidence="1" type="ORF">HanXRQr2_Chr13g0585001</name>
</gene>
<dbReference type="Proteomes" id="UP000215914">
    <property type="component" value="Unassembled WGS sequence"/>
</dbReference>
<name>A0A9K3HC73_HELAN</name>
<keyword evidence="2" id="KW-1185">Reference proteome</keyword>
<protein>
    <submittedName>
        <fullName evidence="1">Uncharacterized protein</fullName>
    </submittedName>
</protein>
<proteinExistence type="predicted"/>
<reference evidence="1" key="1">
    <citation type="journal article" date="2017" name="Nature">
        <title>The sunflower genome provides insights into oil metabolism, flowering and Asterid evolution.</title>
        <authorList>
            <person name="Badouin H."/>
            <person name="Gouzy J."/>
            <person name="Grassa C.J."/>
            <person name="Murat F."/>
            <person name="Staton S.E."/>
            <person name="Cottret L."/>
            <person name="Lelandais-Briere C."/>
            <person name="Owens G.L."/>
            <person name="Carrere S."/>
            <person name="Mayjonade B."/>
            <person name="Legrand L."/>
            <person name="Gill N."/>
            <person name="Kane N.C."/>
            <person name="Bowers J.E."/>
            <person name="Hubner S."/>
            <person name="Bellec A."/>
            <person name="Berard A."/>
            <person name="Berges H."/>
            <person name="Blanchet N."/>
            <person name="Boniface M.C."/>
            <person name="Brunel D."/>
            <person name="Catrice O."/>
            <person name="Chaidir N."/>
            <person name="Claudel C."/>
            <person name="Donnadieu C."/>
            <person name="Faraut T."/>
            <person name="Fievet G."/>
            <person name="Helmstetter N."/>
            <person name="King M."/>
            <person name="Knapp S.J."/>
            <person name="Lai Z."/>
            <person name="Le Paslier M.C."/>
            <person name="Lippi Y."/>
            <person name="Lorenzon L."/>
            <person name="Mandel J.R."/>
            <person name="Marage G."/>
            <person name="Marchand G."/>
            <person name="Marquand E."/>
            <person name="Bret-Mestries E."/>
            <person name="Morien E."/>
            <person name="Nambeesan S."/>
            <person name="Nguyen T."/>
            <person name="Pegot-Espagnet P."/>
            <person name="Pouilly N."/>
            <person name="Raftis F."/>
            <person name="Sallet E."/>
            <person name="Schiex T."/>
            <person name="Thomas J."/>
            <person name="Vandecasteele C."/>
            <person name="Vares D."/>
            <person name="Vear F."/>
            <person name="Vautrin S."/>
            <person name="Crespi M."/>
            <person name="Mangin B."/>
            <person name="Burke J.M."/>
            <person name="Salse J."/>
            <person name="Munos S."/>
            <person name="Vincourt P."/>
            <person name="Rieseberg L.H."/>
            <person name="Langlade N.B."/>
        </authorList>
    </citation>
    <scope>NUCLEOTIDE SEQUENCE</scope>
    <source>
        <tissue evidence="1">Leaves</tissue>
    </source>
</reference>
<dbReference type="EMBL" id="MNCJ02000328">
    <property type="protein sequence ID" value="KAF5773109.1"/>
    <property type="molecule type" value="Genomic_DNA"/>
</dbReference>